<evidence type="ECO:0000256" key="1">
    <source>
        <dbReference type="ARBA" id="ARBA00023125"/>
    </source>
</evidence>
<dbReference type="InterPro" id="IPR011006">
    <property type="entry name" value="CheY-like_superfamily"/>
</dbReference>
<dbReference type="PANTHER" id="PTHR45566">
    <property type="entry name" value="HTH-TYPE TRANSCRIPTIONAL REGULATOR YHJB-RELATED"/>
    <property type="match status" value="1"/>
</dbReference>
<dbReference type="CDD" id="cd06170">
    <property type="entry name" value="LuxR_C_like"/>
    <property type="match status" value="1"/>
</dbReference>
<dbReference type="InterPro" id="IPR000792">
    <property type="entry name" value="Tscrpt_reg_LuxR_C"/>
</dbReference>
<dbReference type="SUPFAM" id="SSF46894">
    <property type="entry name" value="C-terminal effector domain of the bipartite response regulators"/>
    <property type="match status" value="1"/>
</dbReference>
<keyword evidence="4" id="KW-1185">Reference proteome</keyword>
<dbReference type="PANTHER" id="PTHR45566:SF1">
    <property type="entry name" value="HTH-TYPE TRANSCRIPTIONAL REGULATOR YHJB-RELATED"/>
    <property type="match status" value="1"/>
</dbReference>
<dbReference type="InterPro" id="IPR016032">
    <property type="entry name" value="Sig_transdc_resp-reg_C-effctor"/>
</dbReference>
<gene>
    <name evidence="3" type="ORF">AT03_21000</name>
</gene>
<dbReference type="InterPro" id="IPR051015">
    <property type="entry name" value="EvgA-like"/>
</dbReference>
<dbReference type="RefSeq" id="WP_025799449.1">
    <property type="nucleotide sequence ID" value="NZ_CP009706.1"/>
</dbReference>
<dbReference type="Proteomes" id="UP000029986">
    <property type="component" value="Chromosome"/>
</dbReference>
<dbReference type="eggNOG" id="COG2197">
    <property type="taxonomic scope" value="Bacteria"/>
</dbReference>
<dbReference type="Pfam" id="PF00196">
    <property type="entry name" value="GerE"/>
    <property type="match status" value="1"/>
</dbReference>
<dbReference type="KEGG" id="hav:AT03_21000"/>
<dbReference type="Gene3D" id="3.40.50.2300">
    <property type="match status" value="1"/>
</dbReference>
<dbReference type="EMBL" id="CP009706">
    <property type="protein sequence ID" value="AIU74638.1"/>
    <property type="molecule type" value="Genomic_DNA"/>
</dbReference>
<dbReference type="SMART" id="SM00421">
    <property type="entry name" value="HTH_LUXR"/>
    <property type="match status" value="1"/>
</dbReference>
<protein>
    <submittedName>
        <fullName evidence="3">LuxR family transcriptional regulator</fullName>
    </submittedName>
</protein>
<proteinExistence type="predicted"/>
<reference evidence="3 4" key="1">
    <citation type="journal article" date="2014" name="Gut Pathog.">
        <title>Gene clusters of Hafnia alvei strain FB1 important in survival and pathogenesis: a draft genome perspective.</title>
        <authorList>
            <person name="Tan J.Y."/>
            <person name="Yin W.F."/>
            <person name="Chan K.G."/>
        </authorList>
    </citation>
    <scope>NUCLEOTIDE SEQUENCE [LARGE SCALE GENOMIC DNA]</scope>
    <source>
        <strain evidence="3 4">FB1</strain>
    </source>
</reference>
<evidence type="ECO:0000259" key="2">
    <source>
        <dbReference type="PROSITE" id="PS50043"/>
    </source>
</evidence>
<dbReference type="SUPFAM" id="SSF52172">
    <property type="entry name" value="CheY-like"/>
    <property type="match status" value="1"/>
</dbReference>
<evidence type="ECO:0000313" key="3">
    <source>
        <dbReference type="EMBL" id="AIU74638.1"/>
    </source>
</evidence>
<accession>A0A097R7D2</accession>
<dbReference type="PATRIC" id="fig|1453496.5.peg.4319"/>
<name>A0A097R7D2_HAFAL</name>
<feature type="domain" description="HTH luxR-type" evidence="2">
    <location>
        <begin position="139"/>
        <end position="204"/>
    </location>
</feature>
<dbReference type="PROSITE" id="PS50043">
    <property type="entry name" value="HTH_LUXR_2"/>
    <property type="match status" value="1"/>
</dbReference>
<keyword evidence="1" id="KW-0238">DNA-binding</keyword>
<dbReference type="HOGENOM" id="CLU_000445_90_1_6"/>
<dbReference type="PRINTS" id="PR00038">
    <property type="entry name" value="HTHLUXR"/>
</dbReference>
<dbReference type="OrthoDB" id="6623825at2"/>
<dbReference type="GO" id="GO:0003677">
    <property type="term" value="F:DNA binding"/>
    <property type="evidence" value="ECO:0007669"/>
    <property type="project" value="UniProtKB-KW"/>
</dbReference>
<sequence length="212" mass="23791">MLRIALVETSHVDAMGIYSCMDGMDIKCQPFNLCSQFVLEHTLKPFDALIIEIVPFEYGLSGALDTLHFLKAAFPKLPVIVLTRSEDPYVLSRVISHNTYTLLSKQEPISSLREAILARLLSGVIDHSDAIRGFLEKRGKQADVKITRSEERVMSCLQQGQTLGEIARKLKVSEKTISGHKRSAMRKLGLTNHANFCRYLVSHKEGLLQEHA</sequence>
<dbReference type="AlphaFoldDB" id="A0A097R7D2"/>
<evidence type="ECO:0000313" key="4">
    <source>
        <dbReference type="Proteomes" id="UP000029986"/>
    </source>
</evidence>
<dbReference type="GO" id="GO:0006355">
    <property type="term" value="P:regulation of DNA-templated transcription"/>
    <property type="evidence" value="ECO:0007669"/>
    <property type="project" value="InterPro"/>
</dbReference>
<organism evidence="3 4">
    <name type="scientific">Hafnia alvei FB1</name>
    <dbReference type="NCBI Taxonomy" id="1453496"/>
    <lineage>
        <taxon>Bacteria</taxon>
        <taxon>Pseudomonadati</taxon>
        <taxon>Pseudomonadota</taxon>
        <taxon>Gammaproteobacteria</taxon>
        <taxon>Enterobacterales</taxon>
        <taxon>Hafniaceae</taxon>
        <taxon>Hafnia</taxon>
    </lineage>
</organism>